<dbReference type="EMBL" id="CP051141">
    <property type="protein sequence ID" value="QIW98476.1"/>
    <property type="molecule type" value="Genomic_DNA"/>
</dbReference>
<name>A0A6H0XUP0_9PEZI</name>
<proteinExistence type="predicted"/>
<gene>
    <name evidence="1" type="ORF">AMS68_003994</name>
</gene>
<accession>A0A6H0XUP0</accession>
<dbReference type="OrthoDB" id="3914029at2759"/>
<reference evidence="1 2" key="1">
    <citation type="journal article" date="2016" name="Sci. Rep.">
        <title>Peltaster fructicola genome reveals evolution from an invasive phytopathogen to an ectophytic parasite.</title>
        <authorList>
            <person name="Xu C."/>
            <person name="Chen H."/>
            <person name="Gleason M.L."/>
            <person name="Xu J.R."/>
            <person name="Liu H."/>
            <person name="Zhang R."/>
            <person name="Sun G."/>
        </authorList>
    </citation>
    <scope>NUCLEOTIDE SEQUENCE [LARGE SCALE GENOMIC DNA]</scope>
    <source>
        <strain evidence="1 2">LNHT1506</strain>
    </source>
</reference>
<protein>
    <submittedName>
        <fullName evidence="1">Uncharacterized protein</fullName>
    </submittedName>
</protein>
<evidence type="ECO:0000313" key="2">
    <source>
        <dbReference type="Proteomes" id="UP000503462"/>
    </source>
</evidence>
<sequence>MSFPPAYDTVVSNSWREVKTDKTENQPRWNIREVVAASQTQHVASIVEQLLPEIKCRAQQGYSRTELILIPSDQDNARQGQLVGIEQDSPPLIVQFEGGHNTTAFWSQAVVVAELQRQLIAAVSTEDEVVEPAQSAEPEVQQLKLNRASSWLSRRTQKQTVTQSVVRQAKRLPISVSIVWDDLHSRSESEYGLFETKRAKAVFIIIDVP</sequence>
<dbReference type="Proteomes" id="UP000503462">
    <property type="component" value="Chromosome 3"/>
</dbReference>
<organism evidence="1 2">
    <name type="scientific">Peltaster fructicola</name>
    <dbReference type="NCBI Taxonomy" id="286661"/>
    <lineage>
        <taxon>Eukaryota</taxon>
        <taxon>Fungi</taxon>
        <taxon>Dikarya</taxon>
        <taxon>Ascomycota</taxon>
        <taxon>Pezizomycotina</taxon>
        <taxon>Dothideomycetes</taxon>
        <taxon>Dothideomycetes incertae sedis</taxon>
        <taxon>Peltaster</taxon>
    </lineage>
</organism>
<dbReference type="AlphaFoldDB" id="A0A6H0XUP0"/>
<evidence type="ECO:0000313" key="1">
    <source>
        <dbReference type="EMBL" id="QIW98476.1"/>
    </source>
</evidence>
<keyword evidence="2" id="KW-1185">Reference proteome</keyword>